<keyword evidence="2" id="KW-1185">Reference proteome</keyword>
<reference evidence="1" key="1">
    <citation type="journal article" date="2023" name="Nat. Commun.">
        <title>Diploid and tetraploid genomes of Acorus and the evolution of monocots.</title>
        <authorList>
            <person name="Ma L."/>
            <person name="Liu K.W."/>
            <person name="Li Z."/>
            <person name="Hsiao Y.Y."/>
            <person name="Qi Y."/>
            <person name="Fu T."/>
            <person name="Tang G.D."/>
            <person name="Zhang D."/>
            <person name="Sun W.H."/>
            <person name="Liu D.K."/>
            <person name="Li Y."/>
            <person name="Chen G.Z."/>
            <person name="Liu X.D."/>
            <person name="Liao X.Y."/>
            <person name="Jiang Y.T."/>
            <person name="Yu X."/>
            <person name="Hao Y."/>
            <person name="Huang J."/>
            <person name="Zhao X.W."/>
            <person name="Ke S."/>
            <person name="Chen Y.Y."/>
            <person name="Wu W.L."/>
            <person name="Hsu J.L."/>
            <person name="Lin Y.F."/>
            <person name="Huang M.D."/>
            <person name="Li C.Y."/>
            <person name="Huang L."/>
            <person name="Wang Z.W."/>
            <person name="Zhao X."/>
            <person name="Zhong W.Y."/>
            <person name="Peng D.H."/>
            <person name="Ahmad S."/>
            <person name="Lan S."/>
            <person name="Zhang J.S."/>
            <person name="Tsai W.C."/>
            <person name="Van de Peer Y."/>
            <person name="Liu Z.J."/>
        </authorList>
    </citation>
    <scope>NUCLEOTIDE SEQUENCE</scope>
    <source>
        <strain evidence="1">CP</strain>
    </source>
</reference>
<dbReference type="Proteomes" id="UP001180020">
    <property type="component" value="Unassembled WGS sequence"/>
</dbReference>
<accession>A0AAV9D9G1</accession>
<evidence type="ECO:0000313" key="2">
    <source>
        <dbReference type="Proteomes" id="UP001180020"/>
    </source>
</evidence>
<reference evidence="1" key="2">
    <citation type="submission" date="2023-06" db="EMBL/GenBank/DDBJ databases">
        <authorList>
            <person name="Ma L."/>
            <person name="Liu K.-W."/>
            <person name="Li Z."/>
            <person name="Hsiao Y.-Y."/>
            <person name="Qi Y."/>
            <person name="Fu T."/>
            <person name="Tang G."/>
            <person name="Zhang D."/>
            <person name="Sun W.-H."/>
            <person name="Liu D.-K."/>
            <person name="Li Y."/>
            <person name="Chen G.-Z."/>
            <person name="Liu X.-D."/>
            <person name="Liao X.-Y."/>
            <person name="Jiang Y.-T."/>
            <person name="Yu X."/>
            <person name="Hao Y."/>
            <person name="Huang J."/>
            <person name="Zhao X.-W."/>
            <person name="Ke S."/>
            <person name="Chen Y.-Y."/>
            <person name="Wu W.-L."/>
            <person name="Hsu J.-L."/>
            <person name="Lin Y.-F."/>
            <person name="Huang M.-D."/>
            <person name="Li C.-Y."/>
            <person name="Huang L."/>
            <person name="Wang Z.-W."/>
            <person name="Zhao X."/>
            <person name="Zhong W.-Y."/>
            <person name="Peng D.-H."/>
            <person name="Ahmad S."/>
            <person name="Lan S."/>
            <person name="Zhang J.-S."/>
            <person name="Tsai W.-C."/>
            <person name="Van De Peer Y."/>
            <person name="Liu Z.-J."/>
        </authorList>
    </citation>
    <scope>NUCLEOTIDE SEQUENCE</scope>
    <source>
        <strain evidence="1">CP</strain>
        <tissue evidence="1">Leaves</tissue>
    </source>
</reference>
<comment type="caution">
    <text evidence="1">The sequence shown here is derived from an EMBL/GenBank/DDBJ whole genome shotgun (WGS) entry which is preliminary data.</text>
</comment>
<evidence type="ECO:0000313" key="1">
    <source>
        <dbReference type="EMBL" id="KAK1297454.1"/>
    </source>
</evidence>
<dbReference type="EMBL" id="JAUJYO010000015">
    <property type="protein sequence ID" value="KAK1297454.1"/>
    <property type="molecule type" value="Genomic_DNA"/>
</dbReference>
<gene>
    <name evidence="1" type="ORF">QJS10_CPB15g01792</name>
</gene>
<sequence>MRMKLLKEQWREAILCNSVNFKNDGTADFFFGPMNPIREFGGERAMFYYIQNYENVDRDGSLLNPQVVGA</sequence>
<organism evidence="1 2">
    <name type="scientific">Acorus calamus</name>
    <name type="common">Sweet flag</name>
    <dbReference type="NCBI Taxonomy" id="4465"/>
    <lineage>
        <taxon>Eukaryota</taxon>
        <taxon>Viridiplantae</taxon>
        <taxon>Streptophyta</taxon>
        <taxon>Embryophyta</taxon>
        <taxon>Tracheophyta</taxon>
        <taxon>Spermatophyta</taxon>
        <taxon>Magnoliopsida</taxon>
        <taxon>Liliopsida</taxon>
        <taxon>Acoraceae</taxon>
        <taxon>Acorus</taxon>
    </lineage>
</organism>
<dbReference type="AlphaFoldDB" id="A0AAV9D9G1"/>
<proteinExistence type="predicted"/>
<protein>
    <submittedName>
        <fullName evidence="1">Uncharacterized protein</fullName>
    </submittedName>
</protein>
<name>A0AAV9D9G1_ACOCL</name>